<keyword evidence="8" id="KW-1133">Transmembrane helix</keyword>
<evidence type="ECO:0000256" key="3">
    <source>
        <dbReference type="ARBA" id="ARBA00004721"/>
    </source>
</evidence>
<dbReference type="Gene3D" id="1.10.630.10">
    <property type="entry name" value="Cytochrome P450"/>
    <property type="match status" value="2"/>
</dbReference>
<keyword evidence="6" id="KW-0812">Transmembrane</keyword>
<evidence type="ECO:0000256" key="8">
    <source>
        <dbReference type="ARBA" id="ARBA00022989"/>
    </source>
</evidence>
<dbReference type="GO" id="GO:0020037">
    <property type="term" value="F:heme binding"/>
    <property type="evidence" value="ECO:0007669"/>
    <property type="project" value="InterPro"/>
</dbReference>
<evidence type="ECO:0000313" key="14">
    <source>
        <dbReference type="Proteomes" id="UP001215280"/>
    </source>
</evidence>
<evidence type="ECO:0000256" key="10">
    <source>
        <dbReference type="ARBA" id="ARBA00023004"/>
    </source>
</evidence>
<evidence type="ECO:0000256" key="1">
    <source>
        <dbReference type="ARBA" id="ARBA00001971"/>
    </source>
</evidence>
<dbReference type="GO" id="GO:0005506">
    <property type="term" value="F:iron ion binding"/>
    <property type="evidence" value="ECO:0007669"/>
    <property type="project" value="InterPro"/>
</dbReference>
<keyword evidence="11" id="KW-0503">Monooxygenase</keyword>
<proteinExistence type="inferred from homology"/>
<evidence type="ECO:0000256" key="4">
    <source>
        <dbReference type="ARBA" id="ARBA00010617"/>
    </source>
</evidence>
<name>A0AAD7IJR4_9AGAR</name>
<protein>
    <submittedName>
        <fullName evidence="13">Cytochrome P450</fullName>
    </submittedName>
</protein>
<organism evidence="13 14">
    <name type="scientific">Mycena maculata</name>
    <dbReference type="NCBI Taxonomy" id="230809"/>
    <lineage>
        <taxon>Eukaryota</taxon>
        <taxon>Fungi</taxon>
        <taxon>Dikarya</taxon>
        <taxon>Basidiomycota</taxon>
        <taxon>Agaricomycotina</taxon>
        <taxon>Agaricomycetes</taxon>
        <taxon>Agaricomycetidae</taxon>
        <taxon>Agaricales</taxon>
        <taxon>Marasmiineae</taxon>
        <taxon>Mycenaceae</taxon>
        <taxon>Mycena</taxon>
    </lineage>
</organism>
<dbReference type="SUPFAM" id="SSF48264">
    <property type="entry name" value="Cytochrome P450"/>
    <property type="match status" value="1"/>
</dbReference>
<dbReference type="Proteomes" id="UP001215280">
    <property type="component" value="Unassembled WGS sequence"/>
</dbReference>
<evidence type="ECO:0000256" key="7">
    <source>
        <dbReference type="ARBA" id="ARBA00022723"/>
    </source>
</evidence>
<dbReference type="GO" id="GO:0004497">
    <property type="term" value="F:monooxygenase activity"/>
    <property type="evidence" value="ECO:0007669"/>
    <property type="project" value="UniProtKB-KW"/>
</dbReference>
<comment type="subcellular location">
    <subcellularLocation>
        <location evidence="2">Membrane</location>
    </subcellularLocation>
</comment>
<evidence type="ECO:0000313" key="13">
    <source>
        <dbReference type="EMBL" id="KAJ7744735.1"/>
    </source>
</evidence>
<dbReference type="PANTHER" id="PTHR24305:SF166">
    <property type="entry name" value="CYTOCHROME P450 12A4, MITOCHONDRIAL-RELATED"/>
    <property type="match status" value="1"/>
</dbReference>
<keyword evidence="7" id="KW-0479">Metal-binding</keyword>
<dbReference type="Pfam" id="PF00067">
    <property type="entry name" value="p450"/>
    <property type="match status" value="1"/>
</dbReference>
<comment type="similarity">
    <text evidence="4">Belongs to the cytochrome P450 family.</text>
</comment>
<keyword evidence="12" id="KW-0472">Membrane</keyword>
<dbReference type="InterPro" id="IPR036396">
    <property type="entry name" value="Cyt_P450_sf"/>
</dbReference>
<keyword evidence="14" id="KW-1185">Reference proteome</keyword>
<dbReference type="EMBL" id="JARJLG010000106">
    <property type="protein sequence ID" value="KAJ7744735.1"/>
    <property type="molecule type" value="Genomic_DNA"/>
</dbReference>
<dbReference type="GO" id="GO:0016705">
    <property type="term" value="F:oxidoreductase activity, acting on paired donors, with incorporation or reduction of molecular oxygen"/>
    <property type="evidence" value="ECO:0007669"/>
    <property type="project" value="InterPro"/>
</dbReference>
<dbReference type="GO" id="GO:0016020">
    <property type="term" value="C:membrane"/>
    <property type="evidence" value="ECO:0007669"/>
    <property type="project" value="UniProtKB-SubCell"/>
</dbReference>
<reference evidence="13" key="1">
    <citation type="submission" date="2023-03" db="EMBL/GenBank/DDBJ databases">
        <title>Massive genome expansion in bonnet fungi (Mycena s.s.) driven by repeated elements and novel gene families across ecological guilds.</title>
        <authorList>
            <consortium name="Lawrence Berkeley National Laboratory"/>
            <person name="Harder C.B."/>
            <person name="Miyauchi S."/>
            <person name="Viragh M."/>
            <person name="Kuo A."/>
            <person name="Thoen E."/>
            <person name="Andreopoulos B."/>
            <person name="Lu D."/>
            <person name="Skrede I."/>
            <person name="Drula E."/>
            <person name="Henrissat B."/>
            <person name="Morin E."/>
            <person name="Kohler A."/>
            <person name="Barry K."/>
            <person name="LaButti K."/>
            <person name="Morin E."/>
            <person name="Salamov A."/>
            <person name="Lipzen A."/>
            <person name="Mereny Z."/>
            <person name="Hegedus B."/>
            <person name="Baldrian P."/>
            <person name="Stursova M."/>
            <person name="Weitz H."/>
            <person name="Taylor A."/>
            <person name="Grigoriev I.V."/>
            <person name="Nagy L.G."/>
            <person name="Martin F."/>
            <person name="Kauserud H."/>
        </authorList>
    </citation>
    <scope>NUCLEOTIDE SEQUENCE</scope>
    <source>
        <strain evidence="13">CBHHK188m</strain>
    </source>
</reference>
<keyword evidence="9" id="KW-0560">Oxidoreductase</keyword>
<dbReference type="AlphaFoldDB" id="A0AAD7IJR4"/>
<evidence type="ECO:0000256" key="6">
    <source>
        <dbReference type="ARBA" id="ARBA00022692"/>
    </source>
</evidence>
<sequence length="363" mass="40437">MISKILFPLAVTLPFYLLLQIFHLVYGRLTHPLRHIAGPRNPSFILGNLKKMTDDTQLTEKWRNEFGRTFKFNGLFSISHFHTTDVKALTRILAHSSIYQRFTADGDNTRRLSGDSLIVVETGDHKRQNPAFGGAQIRLLTETFIQNAERLRDTLASQVAQEKGAAGHVMGKAGESLIVLSLILQTGKPNKLNDAFTNLLHSPNAELYAGFRIVQSLFPLLWLLPVPGTKASETARAAVFDVVNQIVSERKNIEGSELEKALSEQRDLLSVMIKANVSADRPESQRLSDAEVIAQIPGLLLAGHERPTMDELNSFPYLESVVRETLRVHAPVAFVNRMAIEDNVLPLSQPYIDTKGKSHDSLT</sequence>
<evidence type="ECO:0000256" key="5">
    <source>
        <dbReference type="ARBA" id="ARBA00022617"/>
    </source>
</evidence>
<comment type="pathway">
    <text evidence="3">Secondary metabolite biosynthesis; terpenoid biosynthesis.</text>
</comment>
<dbReference type="InterPro" id="IPR050121">
    <property type="entry name" value="Cytochrome_P450_monoxygenase"/>
</dbReference>
<evidence type="ECO:0000256" key="12">
    <source>
        <dbReference type="ARBA" id="ARBA00023136"/>
    </source>
</evidence>
<keyword evidence="5" id="KW-0349">Heme</keyword>
<evidence type="ECO:0000256" key="2">
    <source>
        <dbReference type="ARBA" id="ARBA00004370"/>
    </source>
</evidence>
<evidence type="ECO:0000256" key="11">
    <source>
        <dbReference type="ARBA" id="ARBA00023033"/>
    </source>
</evidence>
<gene>
    <name evidence="13" type="ORF">DFH07DRAFT_963579</name>
</gene>
<accession>A0AAD7IJR4</accession>
<comment type="cofactor">
    <cofactor evidence="1">
        <name>heme</name>
        <dbReference type="ChEBI" id="CHEBI:30413"/>
    </cofactor>
</comment>
<dbReference type="InterPro" id="IPR001128">
    <property type="entry name" value="Cyt_P450"/>
</dbReference>
<evidence type="ECO:0000256" key="9">
    <source>
        <dbReference type="ARBA" id="ARBA00023002"/>
    </source>
</evidence>
<keyword evidence="10" id="KW-0408">Iron</keyword>
<dbReference type="PANTHER" id="PTHR24305">
    <property type="entry name" value="CYTOCHROME P450"/>
    <property type="match status" value="1"/>
</dbReference>
<comment type="caution">
    <text evidence="13">The sequence shown here is derived from an EMBL/GenBank/DDBJ whole genome shotgun (WGS) entry which is preliminary data.</text>
</comment>